<gene>
    <name evidence="1" type="ORF">METZ01_LOCUS447422</name>
</gene>
<evidence type="ECO:0000313" key="1">
    <source>
        <dbReference type="EMBL" id="SVD94568.1"/>
    </source>
</evidence>
<proteinExistence type="predicted"/>
<dbReference type="AlphaFoldDB" id="A0A382ZIN7"/>
<organism evidence="1">
    <name type="scientific">marine metagenome</name>
    <dbReference type="NCBI Taxonomy" id="408172"/>
    <lineage>
        <taxon>unclassified sequences</taxon>
        <taxon>metagenomes</taxon>
        <taxon>ecological metagenomes</taxon>
    </lineage>
</organism>
<sequence length="199" mass="24162">MKVIKRRNTERIEMDWWGGIHLTIYKAELIQHFGVSVFDFDDHDRHPSLKMRRGKLSARRELILYAKVTEDYFKRKDKKKLPKGYVHKNEDPYTKEQETDFDLNRFKNRILKLYCSGYAGQFNQFNMFGRFYCSEDGLTMLLDLPVDILQFLYRNKKQYDHFDAWFSLHRKWAFPEAPEDFEEPYYVDHNNFNAEVTNC</sequence>
<feature type="non-terminal residue" evidence="1">
    <location>
        <position position="199"/>
    </location>
</feature>
<name>A0A382ZIN7_9ZZZZ</name>
<reference evidence="1" key="1">
    <citation type="submission" date="2018-05" db="EMBL/GenBank/DDBJ databases">
        <authorList>
            <person name="Lanie J.A."/>
            <person name="Ng W.-L."/>
            <person name="Kazmierczak K.M."/>
            <person name="Andrzejewski T.M."/>
            <person name="Davidsen T.M."/>
            <person name="Wayne K.J."/>
            <person name="Tettelin H."/>
            <person name="Glass J.I."/>
            <person name="Rusch D."/>
            <person name="Podicherti R."/>
            <person name="Tsui H.-C.T."/>
            <person name="Winkler M.E."/>
        </authorList>
    </citation>
    <scope>NUCLEOTIDE SEQUENCE</scope>
</reference>
<protein>
    <submittedName>
        <fullName evidence="1">Uncharacterized protein</fullName>
    </submittedName>
</protein>
<accession>A0A382ZIN7</accession>
<dbReference type="EMBL" id="UINC01183693">
    <property type="protein sequence ID" value="SVD94568.1"/>
    <property type="molecule type" value="Genomic_DNA"/>
</dbReference>